<dbReference type="Proteomes" id="UP000218831">
    <property type="component" value="Unassembled WGS sequence"/>
</dbReference>
<sequence>MAKLDLNDGNPPISISDIGFGAVLAGHPSLDEIFEDKSQEFQMNLGKVYSKHGIAEIRALKDVLTDKIADLKKDIEAVSKRGEQGIFYLAALLHSYHHLQSKLYAIETFLSIYILHGSVEPIVSKKQLWEKGSNLTKAIKSVSIAISSSNHSETGQSTIENFLKGYFLFKSTSLGLMKIRDFVISNCKNVKMKDELENTGNSTLAHWTKRLEEKIDQIREDSFLYEQDEGEN</sequence>
<name>A0A2A2GDE6_9BACT</name>
<evidence type="ECO:0000256" key="1">
    <source>
        <dbReference type="SAM" id="Coils"/>
    </source>
</evidence>
<comment type="caution">
    <text evidence="2">The sequence shown here is derived from an EMBL/GenBank/DDBJ whole genome shotgun (WGS) entry which is preliminary data.</text>
</comment>
<protein>
    <submittedName>
        <fullName evidence="2">Uncharacterized protein</fullName>
    </submittedName>
</protein>
<proteinExistence type="predicted"/>
<dbReference type="AlphaFoldDB" id="A0A2A2GDE6"/>
<evidence type="ECO:0000313" key="3">
    <source>
        <dbReference type="Proteomes" id="UP000218831"/>
    </source>
</evidence>
<reference evidence="2 3" key="1">
    <citation type="submission" date="2017-08" db="EMBL/GenBank/DDBJ databases">
        <title>Aliifodinibius alkalisoli sp. nov., isolated from saline alkaline soil.</title>
        <authorList>
            <person name="Liu D."/>
            <person name="Zhang G."/>
        </authorList>
    </citation>
    <scope>NUCLEOTIDE SEQUENCE [LARGE SCALE GENOMIC DNA]</scope>
    <source>
        <strain evidence="2 3">WN023</strain>
    </source>
</reference>
<dbReference type="RefSeq" id="WP_095605525.1">
    <property type="nucleotide sequence ID" value="NZ_NSKE01000002.1"/>
</dbReference>
<dbReference type="EMBL" id="NSKE01000002">
    <property type="protein sequence ID" value="PAU95398.1"/>
    <property type="molecule type" value="Genomic_DNA"/>
</dbReference>
<evidence type="ECO:0000313" key="2">
    <source>
        <dbReference type="EMBL" id="PAU95398.1"/>
    </source>
</evidence>
<keyword evidence="1" id="KW-0175">Coiled coil</keyword>
<feature type="coiled-coil region" evidence="1">
    <location>
        <begin position="54"/>
        <end position="81"/>
    </location>
</feature>
<accession>A0A2A2GDE6</accession>
<gene>
    <name evidence="2" type="ORF">CK503_04165</name>
</gene>
<organism evidence="2 3">
    <name type="scientific">Fodinibius salipaludis</name>
    <dbReference type="NCBI Taxonomy" id="2032627"/>
    <lineage>
        <taxon>Bacteria</taxon>
        <taxon>Pseudomonadati</taxon>
        <taxon>Balneolota</taxon>
        <taxon>Balneolia</taxon>
        <taxon>Balneolales</taxon>
        <taxon>Balneolaceae</taxon>
        <taxon>Fodinibius</taxon>
    </lineage>
</organism>
<keyword evidence="3" id="KW-1185">Reference proteome</keyword>